<evidence type="ECO:0000256" key="6">
    <source>
        <dbReference type="ARBA" id="ARBA00022473"/>
    </source>
</evidence>
<feature type="domain" description="Translocon Sec61/SecY plug" evidence="21">
    <location>
        <begin position="40"/>
        <end position="74"/>
    </location>
</feature>
<keyword evidence="9 16" id="KW-0653">Protein transport</keyword>
<evidence type="ECO:0000256" key="2">
    <source>
        <dbReference type="ARBA" id="ARBA00005751"/>
    </source>
</evidence>
<evidence type="ECO:0000256" key="10">
    <source>
        <dbReference type="ARBA" id="ARBA00022989"/>
    </source>
</evidence>
<evidence type="ECO:0000256" key="3">
    <source>
        <dbReference type="ARBA" id="ARBA00014282"/>
    </source>
</evidence>
<dbReference type="Pfam" id="PF10559">
    <property type="entry name" value="Plug_translocon"/>
    <property type="match status" value="1"/>
</dbReference>
<evidence type="ECO:0000256" key="13">
    <source>
        <dbReference type="ARBA" id="ARBA00023157"/>
    </source>
</evidence>
<reference evidence="22 23" key="1">
    <citation type="submission" date="2021-06" db="EMBL/GenBank/DDBJ databases">
        <authorList>
            <person name="Palmer J.M."/>
        </authorList>
    </citation>
    <scope>NUCLEOTIDE SEQUENCE [LARGE SCALE GENOMIC DNA]</scope>
    <source>
        <strain evidence="23">if_2019</strain>
        <tissue evidence="22">Muscle</tissue>
    </source>
</reference>
<feature type="compositionally biased region" description="Low complexity" evidence="18">
    <location>
        <begin position="638"/>
        <end position="657"/>
    </location>
</feature>
<comment type="subcellular location">
    <subcellularLocation>
        <location evidence="1">Endoplasmic reticulum membrane</location>
        <topology evidence="1">Multi-pass membrane protein</topology>
    </subcellularLocation>
    <subcellularLocation>
        <location evidence="16">Membrane</location>
        <topology evidence="16">Multi-pass membrane protein</topology>
    </subcellularLocation>
</comment>
<keyword evidence="11 16" id="KW-0811">Translocation</keyword>
<evidence type="ECO:0000256" key="14">
    <source>
        <dbReference type="ARBA" id="ARBA00034676"/>
    </source>
</evidence>
<evidence type="ECO:0000256" key="11">
    <source>
        <dbReference type="ARBA" id="ARBA00023010"/>
    </source>
</evidence>
<evidence type="ECO:0000256" key="7">
    <source>
        <dbReference type="ARBA" id="ARBA00022692"/>
    </source>
</evidence>
<dbReference type="InterPro" id="IPR023201">
    <property type="entry name" value="SecY_dom_sf"/>
</dbReference>
<keyword evidence="23" id="KW-1185">Reference proteome</keyword>
<feature type="transmembrane region" description="Helical" evidence="19">
    <location>
        <begin position="283"/>
        <end position="304"/>
    </location>
</feature>
<evidence type="ECO:0000256" key="18">
    <source>
        <dbReference type="SAM" id="MobiDB-lite"/>
    </source>
</evidence>
<keyword evidence="6" id="KW-0217">Developmental protein</keyword>
<dbReference type="Proteomes" id="UP001482620">
    <property type="component" value="Unassembled WGS sequence"/>
</dbReference>
<dbReference type="InterPro" id="IPR019561">
    <property type="entry name" value="Translocon_Sec61/SecY_plug_dom"/>
</dbReference>
<dbReference type="InterPro" id="IPR002208">
    <property type="entry name" value="SecY/SEC61-alpha"/>
</dbReference>
<feature type="transmembrane region" description="Helical" evidence="19">
    <location>
        <begin position="361"/>
        <end position="380"/>
    </location>
</feature>
<protein>
    <recommendedName>
        <fullName evidence="3">Protein transport protein SEC61 subunit alpha</fullName>
    </recommendedName>
    <alternativeName>
        <fullName evidence="4">Protein transport protein Sec61 subunit alpha</fullName>
    </alternativeName>
</protein>
<evidence type="ECO:0000313" key="23">
    <source>
        <dbReference type="Proteomes" id="UP001482620"/>
    </source>
</evidence>
<feature type="domain" description="CHCH" evidence="20">
    <location>
        <begin position="588"/>
        <end position="624"/>
    </location>
</feature>
<dbReference type="PROSITE" id="PS00756">
    <property type="entry name" value="SECY_2"/>
    <property type="match status" value="1"/>
</dbReference>
<evidence type="ECO:0000259" key="20">
    <source>
        <dbReference type="Pfam" id="PF06747"/>
    </source>
</evidence>
<dbReference type="SUPFAM" id="SSF103491">
    <property type="entry name" value="Preprotein translocase SecY subunit"/>
    <property type="match status" value="1"/>
</dbReference>
<feature type="region of interest" description="Disordered" evidence="18">
    <location>
        <begin position="629"/>
        <end position="677"/>
    </location>
</feature>
<organism evidence="22 23">
    <name type="scientific">Ilyodon furcidens</name>
    <name type="common">goldbreast splitfin</name>
    <dbReference type="NCBI Taxonomy" id="33524"/>
    <lineage>
        <taxon>Eukaryota</taxon>
        <taxon>Metazoa</taxon>
        <taxon>Chordata</taxon>
        <taxon>Craniata</taxon>
        <taxon>Vertebrata</taxon>
        <taxon>Euteleostomi</taxon>
        <taxon>Actinopterygii</taxon>
        <taxon>Neopterygii</taxon>
        <taxon>Teleostei</taxon>
        <taxon>Neoteleostei</taxon>
        <taxon>Acanthomorphata</taxon>
        <taxon>Ovalentaria</taxon>
        <taxon>Atherinomorphae</taxon>
        <taxon>Cyprinodontiformes</taxon>
        <taxon>Goodeidae</taxon>
        <taxon>Ilyodon</taxon>
    </lineage>
</organism>
<feature type="transmembrane region" description="Helical" evidence="19">
    <location>
        <begin position="172"/>
        <end position="193"/>
    </location>
</feature>
<keyword evidence="8" id="KW-0256">Endoplasmic reticulum</keyword>
<evidence type="ECO:0000256" key="1">
    <source>
        <dbReference type="ARBA" id="ARBA00004477"/>
    </source>
</evidence>
<dbReference type="NCBIfam" id="NF006341">
    <property type="entry name" value="PRK08568.1-5"/>
    <property type="match status" value="1"/>
</dbReference>
<evidence type="ECO:0000313" key="22">
    <source>
        <dbReference type="EMBL" id="MEQ2231713.1"/>
    </source>
</evidence>
<feature type="transmembrane region" description="Helical" evidence="19">
    <location>
        <begin position="413"/>
        <end position="431"/>
    </location>
</feature>
<dbReference type="Pfam" id="PF06747">
    <property type="entry name" value="CHCH"/>
    <property type="match status" value="1"/>
</dbReference>
<dbReference type="Pfam" id="PF00344">
    <property type="entry name" value="SecY"/>
    <property type="match status" value="1"/>
</dbReference>
<evidence type="ECO:0000256" key="17">
    <source>
        <dbReference type="RuleBase" id="RU004349"/>
    </source>
</evidence>
<evidence type="ECO:0000256" key="12">
    <source>
        <dbReference type="ARBA" id="ARBA00023136"/>
    </source>
</evidence>
<dbReference type="Gene3D" id="1.10.3370.10">
    <property type="entry name" value="SecY subunit domain"/>
    <property type="match status" value="1"/>
</dbReference>
<feature type="transmembrane region" description="Helical" evidence="19">
    <location>
        <begin position="143"/>
        <end position="165"/>
    </location>
</feature>
<sequence length="677" mass="74367">MGIKFLEVIKPFCAVLPEIQKPERKIQFREKVLWTAITLFIFLVCCQIPLFGIMSSDSADPFYWMRVILASNRGTLMELGISPIVTSGLIMQLLAGAKIIEVGDTPKDRALFNGAQKLFGMIITIGQAIVYVMTGMYGDPSEMGAGICLLIIIQLFVAGLIVLLLDELLQKGYGLGSGISLFIATNICETIVWKAFSPTTVNTGRGTEFEGAIIALFHLLATRTDKVRALREAFYRQNLPNLMNLIATVFVFAVVIYFQGFRVDLPIKSARYRGQYNTYPIKLFYTSNIPIILQSALVSNLYVISQMLSTRFSGNFLVNLLGTWSDTSSGGPARAYPVGGLCYYLSPPESFGMVLDDPVHAVIYIIFMLGSCAFFSKTWIEVSGSSAKDVAKQLKEQQMVMRGHRETSMVHELNRYIPTAAAFGGLCIGGLSVMADFLGAIGSGTGILLAVTIIYQYFEIFVKEQSEVGSHRPDGSGAESPRRSEFRVTPASLSNEISVVSRRLPLQSFSVKKAEGRRTKTPADMSYCKQEGKDRIIFVTKEDHETPSNAELIADDPDDPYEEQGLILSSGEINWNCPCLGGMASGPCGSQFKEAFSCFHYSKEEVKGSECIEQFRSMQECMQRYPDLYPQEEDKESSSQAESGSAAADGSGLLSESDSALEVSPDSMLPTDSQTPS</sequence>
<proteinExistence type="inferred from homology"/>
<evidence type="ECO:0000256" key="8">
    <source>
        <dbReference type="ARBA" id="ARBA00022824"/>
    </source>
</evidence>
<evidence type="ECO:0000256" key="16">
    <source>
        <dbReference type="RuleBase" id="RU003484"/>
    </source>
</evidence>
<feature type="transmembrane region" description="Helical" evidence="19">
    <location>
        <begin position="118"/>
        <end position="137"/>
    </location>
</feature>
<dbReference type="NCBIfam" id="TIGR00967">
    <property type="entry name" value="3a0501s007"/>
    <property type="match status" value="1"/>
</dbReference>
<evidence type="ECO:0000256" key="15">
    <source>
        <dbReference type="ARBA" id="ARBA00046516"/>
    </source>
</evidence>
<evidence type="ECO:0000256" key="9">
    <source>
        <dbReference type="ARBA" id="ARBA00022927"/>
    </source>
</evidence>
<comment type="caution">
    <text evidence="22">The sequence shown here is derived from an EMBL/GenBank/DDBJ whole genome shotgun (WGS) entry which is preliminary data.</text>
</comment>
<dbReference type="PROSITE" id="PS00755">
    <property type="entry name" value="SECY_1"/>
    <property type="match status" value="1"/>
</dbReference>
<evidence type="ECO:0000256" key="4">
    <source>
        <dbReference type="ARBA" id="ARBA00019838"/>
    </source>
</evidence>
<feature type="transmembrane region" description="Helical" evidence="19">
    <location>
        <begin position="74"/>
        <end position="97"/>
    </location>
</feature>
<keyword evidence="7 16" id="KW-0812">Transmembrane</keyword>
<feature type="transmembrane region" description="Helical" evidence="19">
    <location>
        <begin position="242"/>
        <end position="263"/>
    </location>
</feature>
<dbReference type="Gene3D" id="1.10.287.2900">
    <property type="match status" value="1"/>
</dbReference>
<feature type="transmembrane region" description="Helical" evidence="19">
    <location>
        <begin position="32"/>
        <end position="54"/>
    </location>
</feature>
<feature type="region of interest" description="Disordered" evidence="18">
    <location>
        <begin position="468"/>
        <end position="487"/>
    </location>
</feature>
<keyword evidence="10 19" id="KW-1133">Transmembrane helix</keyword>
<gene>
    <name evidence="22" type="ORF">ILYODFUR_003477</name>
</gene>
<keyword evidence="5 16" id="KW-0813">Transport</keyword>
<dbReference type="EMBL" id="JAHRIQ010034935">
    <property type="protein sequence ID" value="MEQ2231713.1"/>
    <property type="molecule type" value="Genomic_DNA"/>
</dbReference>
<comment type="function">
    <text evidence="14">Component of SEC61 channel-forming translocon complex that mediates transport of signal peptide-containing precursor polypeptides across the endoplasmic reticulum (ER). Forms a ribosome receptor and a gated pore in the ER membrane, both functions required for cotranslational translocation of nascent polypeptides. May cooperate with auxiliary protein SEC62, SEC63 and HSPA5/BiP to enable post-translational transport of small presecretory proteins. The SEC61 channel is also involved in ER membrane insertion of transmembrane proteins: it mediates membrane insertion of the first few transmembrane segments of proteins, while insertion of subsequent transmembrane regions of multi-pass membrane proteins is mediated by the multi-pass translocon (MPT) complex.</text>
</comment>
<keyword evidence="13" id="KW-1015">Disulfide bond</keyword>
<feature type="compositionally biased region" description="Basic and acidic residues" evidence="18">
    <location>
        <begin position="468"/>
        <end position="486"/>
    </location>
</feature>
<dbReference type="InterPro" id="IPR030659">
    <property type="entry name" value="SecY_CS"/>
</dbReference>
<keyword evidence="12 19" id="KW-0472">Membrane</keyword>
<comment type="similarity">
    <text evidence="2 17">Belongs to the SecY/SEC61-alpha family.</text>
</comment>
<evidence type="ECO:0000256" key="5">
    <source>
        <dbReference type="ARBA" id="ARBA00022448"/>
    </source>
</evidence>
<feature type="transmembrane region" description="Helical" evidence="19">
    <location>
        <begin position="437"/>
        <end position="458"/>
    </location>
</feature>
<dbReference type="InterPro" id="IPR010625">
    <property type="entry name" value="CHCH"/>
</dbReference>
<comment type="subunit">
    <text evidence="15">The SEC61 channel-forming translocon complex consists of channel-forming core components SEC61A1, SEC61B and SEC61G and different auxiliary components such as SEC62 and SEC63. The SEC61 channel associates with the multi-pass translocon (MPT) complex.</text>
</comment>
<evidence type="ECO:0000256" key="19">
    <source>
        <dbReference type="SAM" id="Phobius"/>
    </source>
</evidence>
<accession>A0ABV0TJA3</accession>
<dbReference type="PANTHER" id="PTHR10906">
    <property type="entry name" value="SECY/SEC61-ALPHA FAMILY MEMBER"/>
    <property type="match status" value="1"/>
</dbReference>
<name>A0ABV0TJA3_9TELE</name>
<dbReference type="PROSITE" id="PS51808">
    <property type="entry name" value="CHCH"/>
    <property type="match status" value="1"/>
</dbReference>
<evidence type="ECO:0000259" key="21">
    <source>
        <dbReference type="Pfam" id="PF10559"/>
    </source>
</evidence>